<evidence type="ECO:0000256" key="1">
    <source>
        <dbReference type="SAM" id="Phobius"/>
    </source>
</evidence>
<organism evidence="2 3">
    <name type="scientific">Enterococcus faecalis</name>
    <name type="common">Streptococcus faecalis</name>
    <dbReference type="NCBI Taxonomy" id="1351"/>
    <lineage>
        <taxon>Bacteria</taxon>
        <taxon>Bacillati</taxon>
        <taxon>Bacillota</taxon>
        <taxon>Bacilli</taxon>
        <taxon>Lactobacillales</taxon>
        <taxon>Enterococcaceae</taxon>
        <taxon>Enterococcus</taxon>
    </lineage>
</organism>
<feature type="transmembrane region" description="Helical" evidence="1">
    <location>
        <begin position="79"/>
        <end position="102"/>
    </location>
</feature>
<proteinExistence type="predicted"/>
<evidence type="ECO:0000313" key="2">
    <source>
        <dbReference type="EMBL" id="PTN76523.1"/>
    </source>
</evidence>
<reference evidence="2 3" key="1">
    <citation type="submission" date="2018-04" db="EMBL/GenBank/DDBJ databases">
        <authorList>
            <person name="Van Tyne D."/>
        </authorList>
    </citation>
    <scope>NUCLEOTIDE SEQUENCE [LARGE SCALE GENOMIC DNA]</scope>
    <source>
        <strain evidence="2 3">B2535</strain>
    </source>
</reference>
<dbReference type="AlphaFoldDB" id="A0A855U471"/>
<keyword evidence="1" id="KW-0812">Transmembrane</keyword>
<sequence length="162" mass="17755">MFAVFYFNKLAIEEKKSASSGFLKKSTNKVVYSFNPRAEISCIETPVNSAKSPLISLLISFKLSMTFCNIAAPISMPRLVASLSAFSLAASIFFCSAFVGSFDLWSNGTTFSADSIFFSNKLINSSFTSSFPMMASNVNKSSPFSSRISKVILLFLHVKKND</sequence>
<keyword evidence="1" id="KW-0472">Membrane</keyword>
<comment type="caution">
    <text evidence="2">The sequence shown here is derived from an EMBL/GenBank/DDBJ whole genome shotgun (WGS) entry which is preliminary data.</text>
</comment>
<dbReference type="Proteomes" id="UP000244140">
    <property type="component" value="Unassembled WGS sequence"/>
</dbReference>
<name>A0A855U471_ENTFL</name>
<keyword evidence="1" id="KW-1133">Transmembrane helix</keyword>
<protein>
    <submittedName>
        <fullName evidence="2">Uncharacterized protein</fullName>
    </submittedName>
</protein>
<dbReference type="EMBL" id="PZZH01000001">
    <property type="protein sequence ID" value="PTN76523.1"/>
    <property type="molecule type" value="Genomic_DNA"/>
</dbReference>
<gene>
    <name evidence="2" type="ORF">DAI13_01640</name>
</gene>
<accession>A0A855U471</accession>
<evidence type="ECO:0000313" key="3">
    <source>
        <dbReference type="Proteomes" id="UP000244140"/>
    </source>
</evidence>